<dbReference type="SUPFAM" id="SSF47413">
    <property type="entry name" value="lambda repressor-like DNA-binding domains"/>
    <property type="match status" value="1"/>
</dbReference>
<name>A0A6G1WQ87_9HYPH</name>
<dbReference type="Gene3D" id="2.10.109.10">
    <property type="entry name" value="Umud Fragment, subunit A"/>
    <property type="match status" value="1"/>
</dbReference>
<comment type="caution">
    <text evidence="2">The sequence shown here is derived from an EMBL/GenBank/DDBJ whole genome shotgun (WGS) entry which is preliminary data.</text>
</comment>
<sequence length="231" mass="25298">MAKGELAIQIGTAIRTARKRRGLVQRNIAEHLGIDVAAVGMWEGGRNLPSTENLMRAALFLGINPVALARGELVYINGTDDLADAEIISDPSPPPTGPMDVKLLGVSYGGDDGDFTFNGEVAGYVRRPPGIASLHNVFALHVLSDSMVPRYDPGDIIYCGGRDAVPGDHVVVEMFGESEDQPGKSFIKRLKQRTTKQIIVDQYNPAKEIIFDRYQVKNLWRVIPLKELLGF</sequence>
<dbReference type="PROSITE" id="PS50943">
    <property type="entry name" value="HTH_CROC1"/>
    <property type="match status" value="1"/>
</dbReference>
<dbReference type="Gene3D" id="1.10.260.40">
    <property type="entry name" value="lambda repressor-like DNA-binding domains"/>
    <property type="match status" value="1"/>
</dbReference>
<accession>A0A6G1WQ87</accession>
<dbReference type="InterPro" id="IPR010982">
    <property type="entry name" value="Lambda_DNA-bd_dom_sf"/>
</dbReference>
<dbReference type="InterPro" id="IPR015927">
    <property type="entry name" value="Peptidase_S24_S26A/B/C"/>
</dbReference>
<evidence type="ECO:0000313" key="2">
    <source>
        <dbReference type="EMBL" id="MQW71894.1"/>
    </source>
</evidence>
<reference evidence="2" key="1">
    <citation type="journal article" date="2013" name="Genome Biol.">
        <title>Comparative genomics of the core and accessory genomes of 48 Sinorhizobium strains comprising five genospecies.</title>
        <authorList>
            <person name="Sugawara M."/>
            <person name="Epstein B."/>
            <person name="Badgley B.D."/>
            <person name="Unno T."/>
            <person name="Xu L."/>
            <person name="Reese J."/>
            <person name="Gyaneshwar P."/>
            <person name="Denny R."/>
            <person name="Mudge J."/>
            <person name="Bharti A.K."/>
            <person name="Farmer A.D."/>
            <person name="May G.D."/>
            <person name="Woodward J.E."/>
            <person name="Medigue C."/>
            <person name="Vallenet D."/>
            <person name="Lajus A."/>
            <person name="Rouy Z."/>
            <person name="Martinez-Vaz B."/>
            <person name="Tiffin P."/>
            <person name="Young N.D."/>
            <person name="Sadowsky M.J."/>
        </authorList>
    </citation>
    <scope>NUCLEOTIDE SEQUENCE</scope>
    <source>
        <strain evidence="2">M1</strain>
    </source>
</reference>
<dbReference type="InterPro" id="IPR001387">
    <property type="entry name" value="Cro/C1-type_HTH"/>
</dbReference>
<evidence type="ECO:0000259" key="1">
    <source>
        <dbReference type="PROSITE" id="PS50943"/>
    </source>
</evidence>
<protein>
    <submittedName>
        <fullName evidence="2">Helix-turn-helix domain-containing protein</fullName>
    </submittedName>
</protein>
<dbReference type="SUPFAM" id="SSF51306">
    <property type="entry name" value="LexA/Signal peptidase"/>
    <property type="match status" value="1"/>
</dbReference>
<dbReference type="CDD" id="cd00093">
    <property type="entry name" value="HTH_XRE"/>
    <property type="match status" value="1"/>
</dbReference>
<dbReference type="RefSeq" id="WP_013843971.1">
    <property type="nucleotide sequence ID" value="NZ_CP149881.1"/>
</dbReference>
<dbReference type="EMBL" id="WISB01000124">
    <property type="protein sequence ID" value="MQW71894.1"/>
    <property type="molecule type" value="Genomic_DNA"/>
</dbReference>
<feature type="domain" description="HTH cro/C1-type" evidence="1">
    <location>
        <begin position="14"/>
        <end position="68"/>
    </location>
</feature>
<dbReference type="CDD" id="cd06529">
    <property type="entry name" value="S24_LexA-like"/>
    <property type="match status" value="1"/>
</dbReference>
<dbReference type="SMART" id="SM00530">
    <property type="entry name" value="HTH_XRE"/>
    <property type="match status" value="1"/>
</dbReference>
<dbReference type="Pfam" id="PF00717">
    <property type="entry name" value="Peptidase_S24"/>
    <property type="match status" value="1"/>
</dbReference>
<dbReference type="Pfam" id="PF12844">
    <property type="entry name" value="HTH_19"/>
    <property type="match status" value="1"/>
</dbReference>
<gene>
    <name evidence="2" type="ORF">GHJ91_22760</name>
</gene>
<dbReference type="GO" id="GO:0003677">
    <property type="term" value="F:DNA binding"/>
    <property type="evidence" value="ECO:0007669"/>
    <property type="project" value="InterPro"/>
</dbReference>
<organism evidence="2">
    <name type="scientific">Sinorhizobium medicae</name>
    <dbReference type="NCBI Taxonomy" id="110321"/>
    <lineage>
        <taxon>Bacteria</taxon>
        <taxon>Pseudomonadati</taxon>
        <taxon>Pseudomonadota</taxon>
        <taxon>Alphaproteobacteria</taxon>
        <taxon>Hyphomicrobiales</taxon>
        <taxon>Rhizobiaceae</taxon>
        <taxon>Sinorhizobium/Ensifer group</taxon>
        <taxon>Sinorhizobium</taxon>
    </lineage>
</organism>
<dbReference type="InterPro" id="IPR036286">
    <property type="entry name" value="LexA/Signal_pep-like_sf"/>
</dbReference>
<dbReference type="AlphaFoldDB" id="A0A6G1WQ87"/>
<proteinExistence type="predicted"/>
<dbReference type="InterPro" id="IPR039418">
    <property type="entry name" value="LexA-like"/>
</dbReference>